<feature type="region of interest" description="Disordered" evidence="1">
    <location>
        <begin position="317"/>
        <end position="337"/>
    </location>
</feature>
<evidence type="ECO:0000313" key="3">
    <source>
        <dbReference type="Proteomes" id="UP000717585"/>
    </source>
</evidence>
<sequence>MNNRAGRDRTFSSKREKREDIEFGIVGVYVRLFPPHDTRSFSLQISQNDRMTGIDNGPTKKTKNFCPSSSNNLIPGSAVCFKVKRLKYDKAVSSDKPKNQLRPWYTIELRFHRSLFGGFVRSCGPSAPKQAFVAEILEQAMTVPVESTAAQVNVQFMDPEQGGVPVGEAQVYYRIIQTPEERAQYFADVRGMASDKFKAFTFKEYTPDVPEPITPSDTAKEKPRTNGMTNYGVDSEMLAALQQLDPENPDTYDLHGVDDEADAELRRMQREMGLEAPKDKRAKSSPDDASLDAEIAAELAAMEETIVTAPERVVVKKPKATPQPKSVSPAPPQPEHHVDLAELTQPETERETMAVPDGWDRLTNIIVVDVVNDSFEKMQAGGRATPAQLQAVEAHLNKINDAAFAMGAEMYAHKVANCVSLWSTYADVLRASSPKKAERAQRWVEIALNEIRETCADSSIKVPQSVEKLLQISKPTAVANDVQVMPAKQEPLPVSAKPAPPQLQPAQPEHHVDLAELTQPETERETMAVPDGWDRLTNIIVVDVVNDSFEKMQAGGRATPAQLQAVEAHLNKINDAAFAMGAEMYAHKVANCVSLWSTYADVLRASSPKKAERAQRWVEIALNEIRETCADSSIKVPQSVEKLISDIHEEEEEEDEMAAELC</sequence>
<evidence type="ECO:0000313" key="2">
    <source>
        <dbReference type="EMBL" id="KAG9395098.1"/>
    </source>
</evidence>
<gene>
    <name evidence="2" type="ORF">J8273_0316</name>
</gene>
<reference evidence="2" key="1">
    <citation type="submission" date="2021-05" db="EMBL/GenBank/DDBJ databases">
        <title>A free-living protist that lacks canonical eukaryotic 1 DNA replication and segregation systems.</title>
        <authorList>
            <person name="Salas-Leiva D.E."/>
            <person name="Tromer E.C."/>
            <person name="Curtis B.A."/>
            <person name="Jerlstrom-Hultqvist J."/>
            <person name="Kolisko M."/>
            <person name="Yi Z."/>
            <person name="Salas-Leiva J.S."/>
            <person name="Gallot-Lavallee L."/>
            <person name="Kops G.J.P.L."/>
            <person name="Archibald J.M."/>
            <person name="Simpson A.G.B."/>
            <person name="Roger A.J."/>
        </authorList>
    </citation>
    <scope>NUCLEOTIDE SEQUENCE</scope>
    <source>
        <strain evidence="2">BICM</strain>
    </source>
</reference>
<comment type="caution">
    <text evidence="2">The sequence shown here is derived from an EMBL/GenBank/DDBJ whole genome shotgun (WGS) entry which is preliminary data.</text>
</comment>
<proteinExistence type="predicted"/>
<name>A0A8J6AVB4_9EUKA</name>
<keyword evidence="3" id="KW-1185">Reference proteome</keyword>
<dbReference type="EMBL" id="JAHDYR010000012">
    <property type="protein sequence ID" value="KAG9395098.1"/>
    <property type="molecule type" value="Genomic_DNA"/>
</dbReference>
<protein>
    <submittedName>
        <fullName evidence="2">Uncharacterized protein</fullName>
    </submittedName>
</protein>
<evidence type="ECO:0000256" key="1">
    <source>
        <dbReference type="SAM" id="MobiDB-lite"/>
    </source>
</evidence>
<dbReference type="AlphaFoldDB" id="A0A8J6AVB4"/>
<accession>A0A8J6AVB4</accession>
<organism evidence="2 3">
    <name type="scientific">Carpediemonas membranifera</name>
    <dbReference type="NCBI Taxonomy" id="201153"/>
    <lineage>
        <taxon>Eukaryota</taxon>
        <taxon>Metamonada</taxon>
        <taxon>Carpediemonas-like organisms</taxon>
        <taxon>Carpediemonas</taxon>
    </lineage>
</organism>
<dbReference type="Proteomes" id="UP000717585">
    <property type="component" value="Unassembled WGS sequence"/>
</dbReference>